<dbReference type="SUPFAM" id="SSF88659">
    <property type="entry name" value="Sigma3 and sigma4 domains of RNA polymerase sigma factors"/>
    <property type="match status" value="1"/>
</dbReference>
<protein>
    <submittedName>
        <fullName evidence="6">Sugar-binding transcriptional regulator</fullName>
    </submittedName>
</protein>
<dbReference type="Gene3D" id="1.10.10.60">
    <property type="entry name" value="Homeodomain-like"/>
    <property type="match status" value="1"/>
</dbReference>
<comment type="similarity">
    <text evidence="1">Belongs to the SorC transcriptional regulatory family.</text>
</comment>
<evidence type="ECO:0000256" key="2">
    <source>
        <dbReference type="ARBA" id="ARBA00023015"/>
    </source>
</evidence>
<organism evidence="6 7">
    <name type="scientific">Clostridium muellerianum</name>
    <dbReference type="NCBI Taxonomy" id="2716538"/>
    <lineage>
        <taxon>Bacteria</taxon>
        <taxon>Bacillati</taxon>
        <taxon>Bacillota</taxon>
        <taxon>Clostridia</taxon>
        <taxon>Eubacteriales</taxon>
        <taxon>Clostridiaceae</taxon>
        <taxon>Clostridium</taxon>
    </lineage>
</organism>
<dbReference type="GO" id="GO:0030246">
    <property type="term" value="F:carbohydrate binding"/>
    <property type="evidence" value="ECO:0007669"/>
    <property type="project" value="InterPro"/>
</dbReference>
<dbReference type="GO" id="GO:0006355">
    <property type="term" value="P:regulation of DNA-templated transcription"/>
    <property type="evidence" value="ECO:0007669"/>
    <property type="project" value="InterPro"/>
</dbReference>
<keyword evidence="4" id="KW-0804">Transcription</keyword>
<dbReference type="PANTHER" id="PTHR34294:SF1">
    <property type="entry name" value="TRANSCRIPTIONAL REGULATOR LSRR"/>
    <property type="match status" value="1"/>
</dbReference>
<proteinExistence type="inferred from homology"/>
<keyword evidence="7" id="KW-1185">Reference proteome</keyword>
<dbReference type="Gene3D" id="3.40.50.1360">
    <property type="match status" value="1"/>
</dbReference>
<dbReference type="PANTHER" id="PTHR34294">
    <property type="entry name" value="TRANSCRIPTIONAL REGULATOR-RELATED"/>
    <property type="match status" value="1"/>
</dbReference>
<accession>A0A7Y0EKI9</accession>
<dbReference type="RefSeq" id="WP_169299757.1">
    <property type="nucleotide sequence ID" value="NZ_JABBNI010000063.1"/>
</dbReference>
<keyword evidence="2" id="KW-0805">Transcription regulation</keyword>
<dbReference type="GO" id="GO:0003677">
    <property type="term" value="F:DNA binding"/>
    <property type="evidence" value="ECO:0007669"/>
    <property type="project" value="UniProtKB-KW"/>
</dbReference>
<dbReference type="Proteomes" id="UP000537131">
    <property type="component" value="Unassembled WGS sequence"/>
</dbReference>
<dbReference type="PROSITE" id="PS51063">
    <property type="entry name" value="HTH_CRP_2"/>
    <property type="match status" value="1"/>
</dbReference>
<dbReference type="Pfam" id="PF13384">
    <property type="entry name" value="HTH_23"/>
    <property type="match status" value="1"/>
</dbReference>
<keyword evidence="3" id="KW-0238">DNA-binding</keyword>
<feature type="domain" description="HTH crp-type" evidence="5">
    <location>
        <begin position="1"/>
        <end position="58"/>
    </location>
</feature>
<evidence type="ECO:0000256" key="4">
    <source>
        <dbReference type="ARBA" id="ARBA00023163"/>
    </source>
</evidence>
<evidence type="ECO:0000313" key="6">
    <source>
        <dbReference type="EMBL" id="NMM65169.1"/>
    </source>
</evidence>
<sequence>MDNEKQQLSVEVARLYYQSDYSQQQIASQLGISRPTISRLLNYAKEKGYVKISIIDPFADLDKLAYQLKEKYGLNDVRVVFSPKDDYTSIREYISKEAAEYLEETIKNGDIIGVSWGTTMYEVAKRLTGQNLKGVEVVQLKGGISHSEVNTYAYETASLFAEAFQTVPRYLPLPVIFDNAVVKEMVEKDRHIKSIMQMGKESNIAIFTVGTVRDGALFFRLGYLTEEEENSLKQKSVGDICSRFFDENGEICDEEIDSRTIAVSLDALRQKEKAILVAGGKRKEKAIRGALKGRNANVLITDQFTAKRLLD</sequence>
<evidence type="ECO:0000259" key="5">
    <source>
        <dbReference type="PROSITE" id="PS51063"/>
    </source>
</evidence>
<dbReference type="InterPro" id="IPR013324">
    <property type="entry name" value="RNA_pol_sigma_r3/r4-like"/>
</dbReference>
<dbReference type="InterPro" id="IPR037171">
    <property type="entry name" value="NagB/RpiA_transferase-like"/>
</dbReference>
<evidence type="ECO:0000256" key="1">
    <source>
        <dbReference type="ARBA" id="ARBA00010466"/>
    </source>
</evidence>
<comment type="caution">
    <text evidence="6">The sequence shown here is derived from an EMBL/GenBank/DDBJ whole genome shotgun (WGS) entry which is preliminary data.</text>
</comment>
<dbReference type="AlphaFoldDB" id="A0A7Y0EKI9"/>
<gene>
    <name evidence="6" type="ORF">HBE96_21530</name>
</gene>
<name>A0A7Y0EKI9_9CLOT</name>
<evidence type="ECO:0000313" key="7">
    <source>
        <dbReference type="Proteomes" id="UP000537131"/>
    </source>
</evidence>
<dbReference type="InterPro" id="IPR051054">
    <property type="entry name" value="SorC_transcr_regulators"/>
</dbReference>
<reference evidence="6 7" key="1">
    <citation type="submission" date="2020-06" db="EMBL/GenBank/DDBJ databases">
        <title>Complete Genome Sequence of Clostridium muelleri sp. nov. P21T, an Acid-Alcohol Producing Acetogen Isolated from Old Hay.</title>
        <authorList>
            <person name="Duncan K.E."/>
            <person name="Tanner R.S."/>
        </authorList>
    </citation>
    <scope>NUCLEOTIDE SEQUENCE [LARGE SCALE GENOMIC DNA]</scope>
    <source>
        <strain evidence="6 7">P21</strain>
    </source>
</reference>
<dbReference type="EMBL" id="JABBNI010000063">
    <property type="protein sequence ID" value="NMM65169.1"/>
    <property type="molecule type" value="Genomic_DNA"/>
</dbReference>
<dbReference type="SUPFAM" id="SSF100950">
    <property type="entry name" value="NagB/RpiA/CoA transferase-like"/>
    <property type="match status" value="1"/>
</dbReference>
<evidence type="ECO:0000256" key="3">
    <source>
        <dbReference type="ARBA" id="ARBA00023125"/>
    </source>
</evidence>
<dbReference type="InterPro" id="IPR007324">
    <property type="entry name" value="Sugar-bd_dom_put"/>
</dbReference>
<dbReference type="InterPro" id="IPR012318">
    <property type="entry name" value="HTH_CRP"/>
</dbReference>
<dbReference type="Pfam" id="PF04198">
    <property type="entry name" value="Sugar-bind"/>
    <property type="match status" value="1"/>
</dbReference>